<organism evidence="10 11">
    <name type="scientific">Heterorhabditis bacteriophora</name>
    <name type="common">Entomopathogenic nematode worm</name>
    <dbReference type="NCBI Taxonomy" id="37862"/>
    <lineage>
        <taxon>Eukaryota</taxon>
        <taxon>Metazoa</taxon>
        <taxon>Ecdysozoa</taxon>
        <taxon>Nematoda</taxon>
        <taxon>Chromadorea</taxon>
        <taxon>Rhabditida</taxon>
        <taxon>Rhabditina</taxon>
        <taxon>Rhabditomorpha</taxon>
        <taxon>Strongyloidea</taxon>
        <taxon>Heterorhabditidae</taxon>
        <taxon>Heterorhabditis</taxon>
    </lineage>
</organism>
<dbReference type="PANTHER" id="PTHR11920">
    <property type="entry name" value="GUANYLYL CYCLASE"/>
    <property type="match status" value="1"/>
</dbReference>
<dbReference type="SMART" id="SM00044">
    <property type="entry name" value="CYCc"/>
    <property type="match status" value="1"/>
</dbReference>
<evidence type="ECO:0000256" key="4">
    <source>
        <dbReference type="ARBA" id="ARBA00022741"/>
    </source>
</evidence>
<proteinExistence type="predicted"/>
<dbReference type="GO" id="GO:0007168">
    <property type="term" value="P:receptor guanylyl cyclase signaling pathway"/>
    <property type="evidence" value="ECO:0007669"/>
    <property type="project" value="TreeGrafter"/>
</dbReference>
<protein>
    <submittedName>
        <fullName evidence="11">Guanylate cyclase domain-containing protein</fullName>
    </submittedName>
</protein>
<dbReference type="GO" id="GO:0000166">
    <property type="term" value="F:nucleotide binding"/>
    <property type="evidence" value="ECO:0007669"/>
    <property type="project" value="UniProtKB-KW"/>
</dbReference>
<evidence type="ECO:0000256" key="8">
    <source>
        <dbReference type="ARBA" id="ARBA00023239"/>
    </source>
</evidence>
<sequence length="180" mass="20055">METIGDAYCVASGIPSPSKTEHVRNIATIALLQREVSIKDKIIITRKLFLYDFMIPHRPGQYLHCRWGFNTGAVFTGVVGIRAPRYSVFGPTVTIAAKMESTGIPDKIQMTLKSHQMLSARFPEFKCSTRGSVKIDDLLRSDRSIFDKAMHALEKETDSYSYQGHSSQISSATSVVPLIK</sequence>
<dbReference type="CDD" id="cd07302">
    <property type="entry name" value="CHD"/>
    <property type="match status" value="1"/>
</dbReference>
<evidence type="ECO:0000259" key="9">
    <source>
        <dbReference type="PROSITE" id="PS50125"/>
    </source>
</evidence>
<dbReference type="InterPro" id="IPR050401">
    <property type="entry name" value="Cyclic_nucleotide_synthase"/>
</dbReference>
<dbReference type="GO" id="GO:0005886">
    <property type="term" value="C:plasma membrane"/>
    <property type="evidence" value="ECO:0007669"/>
    <property type="project" value="TreeGrafter"/>
</dbReference>
<keyword evidence="4" id="KW-0547">Nucleotide-binding</keyword>
<dbReference type="PANTHER" id="PTHR11920:SF485">
    <property type="entry name" value="RECEPTOR-TYPE GUANYLATE CYCLASE DAF-11"/>
    <property type="match status" value="1"/>
</dbReference>
<dbReference type="WBParaSite" id="Hba_03118">
    <property type="protein sequence ID" value="Hba_03118"/>
    <property type="gene ID" value="Hba_03118"/>
</dbReference>
<feature type="domain" description="Guanylate cyclase" evidence="9">
    <location>
        <begin position="1"/>
        <end position="100"/>
    </location>
</feature>
<reference evidence="11" key="1">
    <citation type="submission" date="2016-11" db="UniProtKB">
        <authorList>
            <consortium name="WormBaseParasite"/>
        </authorList>
    </citation>
    <scope>IDENTIFICATION</scope>
</reference>
<dbReference type="SUPFAM" id="SSF55073">
    <property type="entry name" value="Nucleotide cyclase"/>
    <property type="match status" value="1"/>
</dbReference>
<dbReference type="GO" id="GO:0004016">
    <property type="term" value="F:adenylate cyclase activity"/>
    <property type="evidence" value="ECO:0007669"/>
    <property type="project" value="TreeGrafter"/>
</dbReference>
<keyword evidence="6" id="KW-0472">Membrane</keyword>
<keyword evidence="3" id="KW-0812">Transmembrane</keyword>
<name>A0A1I7WDT6_HETBA</name>
<dbReference type="GO" id="GO:0035556">
    <property type="term" value="P:intracellular signal transduction"/>
    <property type="evidence" value="ECO:0007669"/>
    <property type="project" value="InterPro"/>
</dbReference>
<keyword evidence="5" id="KW-1133">Transmembrane helix</keyword>
<keyword evidence="7" id="KW-0325">Glycoprotein</keyword>
<evidence type="ECO:0000256" key="1">
    <source>
        <dbReference type="ARBA" id="ARBA00001436"/>
    </source>
</evidence>
<evidence type="ECO:0000256" key="6">
    <source>
        <dbReference type="ARBA" id="ARBA00023136"/>
    </source>
</evidence>
<dbReference type="Proteomes" id="UP000095283">
    <property type="component" value="Unplaced"/>
</dbReference>
<dbReference type="Gene3D" id="3.30.70.1230">
    <property type="entry name" value="Nucleotide cyclase"/>
    <property type="match status" value="1"/>
</dbReference>
<dbReference type="Pfam" id="PF00211">
    <property type="entry name" value="Guanylate_cyc"/>
    <property type="match status" value="1"/>
</dbReference>
<keyword evidence="10" id="KW-1185">Reference proteome</keyword>
<dbReference type="PROSITE" id="PS50125">
    <property type="entry name" value="GUANYLATE_CYCLASE_2"/>
    <property type="match status" value="1"/>
</dbReference>
<evidence type="ECO:0000313" key="11">
    <source>
        <dbReference type="WBParaSite" id="Hba_03118"/>
    </source>
</evidence>
<accession>A0A1I7WDT6</accession>
<comment type="catalytic activity">
    <reaction evidence="1">
        <text>GTP = 3',5'-cyclic GMP + diphosphate</text>
        <dbReference type="Rhea" id="RHEA:13665"/>
        <dbReference type="ChEBI" id="CHEBI:33019"/>
        <dbReference type="ChEBI" id="CHEBI:37565"/>
        <dbReference type="ChEBI" id="CHEBI:57746"/>
        <dbReference type="EC" id="4.6.1.2"/>
    </reaction>
</comment>
<dbReference type="GO" id="GO:0001653">
    <property type="term" value="F:peptide receptor activity"/>
    <property type="evidence" value="ECO:0007669"/>
    <property type="project" value="TreeGrafter"/>
</dbReference>
<evidence type="ECO:0000256" key="5">
    <source>
        <dbReference type="ARBA" id="ARBA00022989"/>
    </source>
</evidence>
<dbReference type="AlphaFoldDB" id="A0A1I7WDT6"/>
<evidence type="ECO:0000313" key="10">
    <source>
        <dbReference type="Proteomes" id="UP000095283"/>
    </source>
</evidence>
<dbReference type="InterPro" id="IPR001054">
    <property type="entry name" value="A/G_cyclase"/>
</dbReference>
<evidence type="ECO:0000256" key="3">
    <source>
        <dbReference type="ARBA" id="ARBA00022692"/>
    </source>
</evidence>
<comment type="subcellular location">
    <subcellularLocation>
        <location evidence="2">Membrane</location>
    </subcellularLocation>
</comment>
<dbReference type="InterPro" id="IPR029787">
    <property type="entry name" value="Nucleotide_cyclase"/>
</dbReference>
<evidence type="ECO:0000256" key="7">
    <source>
        <dbReference type="ARBA" id="ARBA00023180"/>
    </source>
</evidence>
<keyword evidence="8" id="KW-0456">Lyase</keyword>
<dbReference type="GO" id="GO:0004383">
    <property type="term" value="F:guanylate cyclase activity"/>
    <property type="evidence" value="ECO:0007669"/>
    <property type="project" value="UniProtKB-EC"/>
</dbReference>
<evidence type="ECO:0000256" key="2">
    <source>
        <dbReference type="ARBA" id="ARBA00004370"/>
    </source>
</evidence>